<evidence type="ECO:0000256" key="9">
    <source>
        <dbReference type="ARBA" id="ARBA00022679"/>
    </source>
</evidence>
<evidence type="ECO:0000256" key="7">
    <source>
        <dbReference type="ARBA" id="ARBA00022630"/>
    </source>
</evidence>
<sequence>MNDRFMSERLDGNGEMAVRIRGHDWAATPLGPIEAWPASLRTAVDLTLGSPVATILLWGPTHIQIYNDPWRTLMSGKHPAAFGQPTHACFPEIADIMAPLYERVQRGEAVILQDALLPINRDGAVKEAWWNVHYLPVRNGGNTVVGIFCTVIETTKAVMAERERTAAVAALHESEAKYRTLFTAIDEGLAVFDMIFDEGGKAVDFRYVETNDGFAKQTGRRPEPGQTMREVFPEAEDMWLDLYATVTRTGQAERFVDFVAGLDRWYSVYVFPAGAPGQNRLAALFTDVTDRRRAEDALRESEELRRIALEGGRMGTWRLDLRDELIWGDAAFLELWGLPPSDGPHALSVFTDRMSSEGRTEIGAVVSRATAAGDAFDGQIEVMSGPGRGRWAQLRGRPERDRPWIVNGVSFDMTEQRLHDERLAADLADTLLLRDLAARLVTEDDVETIYDEIVSAAIGLAEADAGTLQIYDPKTHSLALLATRNFSRAIIERFRNVHASSRTGRGLALRTGRPAFVDFTEEVADPGCALLVGAGFQSAQAIPLVSRAGRLLGMLNTHWRQTGHRPSERQSRFLDLLARQAADLIERSQAGEALRESEERLRLALSISTVGVAFWSGDGCLTDMNDAFLRMTGFSRAEALRKSWNDLTPPDFRQRSAEFVEEVRDTGEGAPYEKQYFRKDGSHWWGLFTARKLGPGFVEFVLDISTRKHAEAALRDSEERFRALVTAGTYSIYRMSPDWRIMYQLDSANLTHTAEPIEDWASKYILDDDCPIVFAAIEQAIRTKSLFELEHRVRLADGRVGWVISRAVPLLDGQGEITEWFGAGTDITERREATERLRESEGRFQQFAASSADALWIRDAATFAMEYASPAMHSVYGVPPETMLGGVEHWTNLVLPEDRDGALRHLEQARGGEATIHEFRICRPPEGEERWIRNTDFPLRDGMGRVQRIGGIAEDVTDAKRATQRLEVLVNELQHRSRNLLGVVSAVADRTVKQGGPVEAFEERLQALSRALGLLSQNGSDTVEVGALVRAELAAHTEAASEQVEISGPEVRLRARQVQNFALALHELTTNAVKYGALKGSPGHLAVTWEAVLDRHGHRRLALSWSESGVAINPETITRRGCGTELIQEALAYAMQAQVDYILGSDGVRCRIEMPIS</sequence>
<keyword evidence="6" id="KW-0716">Sensory transduction</keyword>
<evidence type="ECO:0000256" key="15">
    <source>
        <dbReference type="SAM" id="Coils"/>
    </source>
</evidence>
<evidence type="ECO:0000256" key="10">
    <source>
        <dbReference type="ARBA" id="ARBA00022741"/>
    </source>
</evidence>
<dbReference type="Pfam" id="PF07536">
    <property type="entry name" value="HWE_HK"/>
    <property type="match status" value="1"/>
</dbReference>
<dbReference type="SMART" id="SM00086">
    <property type="entry name" value="PAC"/>
    <property type="match status" value="4"/>
</dbReference>
<comment type="caution">
    <text evidence="18">The sequence shown here is derived from an EMBL/GenBank/DDBJ whole genome shotgun (WGS) entry which is preliminary data.</text>
</comment>
<dbReference type="PANTHER" id="PTHR43304:SF1">
    <property type="entry name" value="PAC DOMAIN-CONTAINING PROTEIN"/>
    <property type="match status" value="1"/>
</dbReference>
<feature type="coiled-coil region" evidence="15">
    <location>
        <begin position="956"/>
        <end position="1018"/>
    </location>
</feature>
<dbReference type="SMART" id="SM00065">
    <property type="entry name" value="GAF"/>
    <property type="match status" value="1"/>
</dbReference>
<evidence type="ECO:0000256" key="5">
    <source>
        <dbReference type="ARBA" id="ARBA00022553"/>
    </source>
</evidence>
<dbReference type="Gene3D" id="6.10.250.490">
    <property type="match status" value="1"/>
</dbReference>
<dbReference type="Pfam" id="PF08447">
    <property type="entry name" value="PAS_3"/>
    <property type="match status" value="2"/>
</dbReference>
<dbReference type="InterPro" id="IPR036890">
    <property type="entry name" value="HATPase_C_sf"/>
</dbReference>
<dbReference type="Pfam" id="PF13185">
    <property type="entry name" value="GAF_2"/>
    <property type="match status" value="1"/>
</dbReference>
<dbReference type="SUPFAM" id="SSF55781">
    <property type="entry name" value="GAF domain-like"/>
    <property type="match status" value="1"/>
</dbReference>
<dbReference type="AlphaFoldDB" id="A0AA37TEJ1"/>
<feature type="domain" description="PAC" evidence="17">
    <location>
        <begin position="787"/>
        <end position="839"/>
    </location>
</feature>
<feature type="domain" description="PAC" evidence="17">
    <location>
        <begin position="915"/>
        <end position="968"/>
    </location>
</feature>
<keyword evidence="7" id="KW-0285">Flavoprotein</keyword>
<dbReference type="Pfam" id="PF13188">
    <property type="entry name" value="PAS_8"/>
    <property type="match status" value="1"/>
</dbReference>
<dbReference type="GO" id="GO:0005524">
    <property type="term" value="F:ATP binding"/>
    <property type="evidence" value="ECO:0007669"/>
    <property type="project" value="UniProtKB-KW"/>
</dbReference>
<dbReference type="InterPro" id="IPR035965">
    <property type="entry name" value="PAS-like_dom_sf"/>
</dbReference>
<dbReference type="EMBL" id="BSPL01000018">
    <property type="protein sequence ID" value="GLS71705.1"/>
    <property type="molecule type" value="Genomic_DNA"/>
</dbReference>
<accession>A0AA37TEJ1</accession>
<dbReference type="InterPro" id="IPR000014">
    <property type="entry name" value="PAS"/>
</dbReference>
<evidence type="ECO:0000256" key="14">
    <source>
        <dbReference type="ARBA" id="ARBA00023170"/>
    </source>
</evidence>
<proteinExistence type="predicted"/>
<dbReference type="SMART" id="SM00911">
    <property type="entry name" value="HWE_HK"/>
    <property type="match status" value="1"/>
</dbReference>
<keyword evidence="19" id="KW-1185">Reference proteome</keyword>
<evidence type="ECO:0000256" key="4">
    <source>
        <dbReference type="ARBA" id="ARBA00022543"/>
    </source>
</evidence>
<dbReference type="CDD" id="cd00130">
    <property type="entry name" value="PAS"/>
    <property type="match status" value="3"/>
</dbReference>
<dbReference type="InterPro" id="IPR003018">
    <property type="entry name" value="GAF"/>
</dbReference>
<dbReference type="GO" id="GO:0009881">
    <property type="term" value="F:photoreceptor activity"/>
    <property type="evidence" value="ECO:0007669"/>
    <property type="project" value="UniProtKB-KW"/>
</dbReference>
<comment type="catalytic activity">
    <reaction evidence="1">
        <text>ATP + protein L-histidine = ADP + protein N-phospho-L-histidine.</text>
        <dbReference type="EC" id="2.7.13.3"/>
    </reaction>
</comment>
<dbReference type="PROSITE" id="PS50113">
    <property type="entry name" value="PAC"/>
    <property type="match status" value="2"/>
</dbReference>
<feature type="domain" description="PAS" evidence="16">
    <location>
        <begin position="840"/>
        <end position="913"/>
    </location>
</feature>
<evidence type="ECO:0000256" key="1">
    <source>
        <dbReference type="ARBA" id="ARBA00000085"/>
    </source>
</evidence>
<organism evidence="18 19">
    <name type="scientific">Methylobacterium tardum</name>
    <dbReference type="NCBI Taxonomy" id="374432"/>
    <lineage>
        <taxon>Bacteria</taxon>
        <taxon>Pseudomonadati</taxon>
        <taxon>Pseudomonadota</taxon>
        <taxon>Alphaproteobacteria</taxon>
        <taxon>Hyphomicrobiales</taxon>
        <taxon>Methylobacteriaceae</taxon>
        <taxon>Methylobacterium</taxon>
    </lineage>
</organism>
<evidence type="ECO:0000256" key="8">
    <source>
        <dbReference type="ARBA" id="ARBA00022643"/>
    </source>
</evidence>
<keyword evidence="5" id="KW-0597">Phosphoprotein</keyword>
<dbReference type="EC" id="2.7.13.3" evidence="2"/>
<evidence type="ECO:0000256" key="2">
    <source>
        <dbReference type="ARBA" id="ARBA00012438"/>
    </source>
</evidence>
<dbReference type="InterPro" id="IPR001610">
    <property type="entry name" value="PAC"/>
</dbReference>
<dbReference type="GO" id="GO:0004673">
    <property type="term" value="F:protein histidine kinase activity"/>
    <property type="evidence" value="ECO:0007669"/>
    <property type="project" value="UniProtKB-EC"/>
</dbReference>
<keyword evidence="9" id="KW-0808">Transferase</keyword>
<dbReference type="InterPro" id="IPR011102">
    <property type="entry name" value="Sig_transdc_His_kinase_HWE"/>
</dbReference>
<keyword evidence="14" id="KW-0675">Receptor</keyword>
<keyword evidence="4" id="KW-0600">Photoreceptor protein</keyword>
<dbReference type="Proteomes" id="UP001157440">
    <property type="component" value="Unassembled WGS sequence"/>
</dbReference>
<evidence type="ECO:0000313" key="18">
    <source>
        <dbReference type="EMBL" id="GLS71705.1"/>
    </source>
</evidence>
<dbReference type="PANTHER" id="PTHR43304">
    <property type="entry name" value="PHYTOCHROME-LIKE PROTEIN CPH1"/>
    <property type="match status" value="1"/>
</dbReference>
<evidence type="ECO:0000259" key="17">
    <source>
        <dbReference type="PROSITE" id="PS50113"/>
    </source>
</evidence>
<dbReference type="NCBIfam" id="TIGR00229">
    <property type="entry name" value="sensory_box"/>
    <property type="match status" value="2"/>
</dbReference>
<dbReference type="Pfam" id="PF13426">
    <property type="entry name" value="PAS_9"/>
    <property type="match status" value="1"/>
</dbReference>
<keyword evidence="15" id="KW-0175">Coiled coil</keyword>
<dbReference type="InterPro" id="IPR029016">
    <property type="entry name" value="GAF-like_dom_sf"/>
</dbReference>
<protein>
    <recommendedName>
        <fullName evidence="3">Blue-light-activated histidine kinase</fullName>
        <ecNumber evidence="2">2.7.13.3</ecNumber>
    </recommendedName>
</protein>
<evidence type="ECO:0000256" key="12">
    <source>
        <dbReference type="ARBA" id="ARBA00022840"/>
    </source>
</evidence>
<keyword evidence="10" id="KW-0547">Nucleotide-binding</keyword>
<keyword evidence="8" id="KW-0288">FMN</keyword>
<dbReference type="Gene3D" id="3.30.565.10">
    <property type="entry name" value="Histidine kinase-like ATPase, C-terminal domain"/>
    <property type="match status" value="1"/>
</dbReference>
<reference evidence="19" key="1">
    <citation type="journal article" date="2019" name="Int. J. Syst. Evol. Microbiol.">
        <title>The Global Catalogue of Microorganisms (GCM) 10K type strain sequencing project: providing services to taxonomists for standard genome sequencing and annotation.</title>
        <authorList>
            <consortium name="The Broad Institute Genomics Platform"/>
            <consortium name="The Broad Institute Genome Sequencing Center for Infectious Disease"/>
            <person name="Wu L."/>
            <person name="Ma J."/>
        </authorList>
    </citation>
    <scope>NUCLEOTIDE SEQUENCE [LARGE SCALE GENOMIC DNA]</scope>
    <source>
        <strain evidence="19">NBRC 103632</strain>
    </source>
</reference>
<dbReference type="InterPro" id="IPR052162">
    <property type="entry name" value="Sensor_kinase/Photoreceptor"/>
</dbReference>
<dbReference type="SUPFAM" id="SSF55785">
    <property type="entry name" value="PYP-like sensor domain (PAS domain)"/>
    <property type="match status" value="5"/>
</dbReference>
<evidence type="ECO:0000256" key="3">
    <source>
        <dbReference type="ARBA" id="ARBA00021740"/>
    </source>
</evidence>
<dbReference type="InterPro" id="IPR000700">
    <property type="entry name" value="PAS-assoc_C"/>
</dbReference>
<gene>
    <name evidence="18" type="ORF">GCM10007890_37180</name>
</gene>
<dbReference type="InterPro" id="IPR013655">
    <property type="entry name" value="PAS_fold_3"/>
</dbReference>
<keyword evidence="13" id="KW-0157">Chromophore</keyword>
<name>A0AA37TEJ1_9HYPH</name>
<dbReference type="PROSITE" id="PS50112">
    <property type="entry name" value="PAS"/>
    <property type="match status" value="2"/>
</dbReference>
<dbReference type="SMART" id="SM00091">
    <property type="entry name" value="PAS"/>
    <property type="match status" value="3"/>
</dbReference>
<feature type="domain" description="PAS" evidence="16">
    <location>
        <begin position="597"/>
        <end position="667"/>
    </location>
</feature>
<dbReference type="Gene3D" id="3.30.450.40">
    <property type="match status" value="1"/>
</dbReference>
<evidence type="ECO:0000256" key="13">
    <source>
        <dbReference type="ARBA" id="ARBA00022991"/>
    </source>
</evidence>
<evidence type="ECO:0000256" key="6">
    <source>
        <dbReference type="ARBA" id="ARBA00022606"/>
    </source>
</evidence>
<evidence type="ECO:0000256" key="11">
    <source>
        <dbReference type="ARBA" id="ARBA00022777"/>
    </source>
</evidence>
<evidence type="ECO:0000313" key="19">
    <source>
        <dbReference type="Proteomes" id="UP001157440"/>
    </source>
</evidence>
<keyword evidence="12" id="KW-0067">ATP-binding</keyword>
<keyword evidence="11" id="KW-0418">Kinase</keyword>
<dbReference type="Gene3D" id="3.30.450.20">
    <property type="entry name" value="PAS domain"/>
    <property type="match status" value="6"/>
</dbReference>
<evidence type="ECO:0000259" key="16">
    <source>
        <dbReference type="PROSITE" id="PS50112"/>
    </source>
</evidence>